<evidence type="ECO:0008006" key="3">
    <source>
        <dbReference type="Google" id="ProtNLM"/>
    </source>
</evidence>
<sequence length="85" mass="8871">MSRRPAAYAMCIEDGRVLLALQVPLTGGELRPQPGDEVAESAWTPLPEVALLRRSSLVDIGIALALAVPPTGHVTPVAVGGPIQH</sequence>
<evidence type="ECO:0000313" key="2">
    <source>
        <dbReference type="Proteomes" id="UP000295621"/>
    </source>
</evidence>
<dbReference type="AlphaFoldDB" id="A0A4R4RJ52"/>
<comment type="caution">
    <text evidence="1">The sequence shown here is derived from an EMBL/GenBank/DDBJ whole genome shotgun (WGS) entry which is preliminary data.</text>
</comment>
<accession>A0A4R4RJ52</accession>
<reference evidence="1 2" key="1">
    <citation type="submission" date="2019-02" db="EMBL/GenBank/DDBJ databases">
        <title>Draft genome sequences of novel Actinobacteria.</title>
        <authorList>
            <person name="Sahin N."/>
            <person name="Ay H."/>
            <person name="Saygin H."/>
        </authorList>
    </citation>
    <scope>NUCLEOTIDE SEQUENCE [LARGE SCALE GENOMIC DNA]</scope>
    <source>
        <strain evidence="1 2">KC603</strain>
    </source>
</reference>
<organism evidence="1 2">
    <name type="scientific">Jiangella ureilytica</name>
    <dbReference type="NCBI Taxonomy" id="2530374"/>
    <lineage>
        <taxon>Bacteria</taxon>
        <taxon>Bacillati</taxon>
        <taxon>Actinomycetota</taxon>
        <taxon>Actinomycetes</taxon>
        <taxon>Jiangellales</taxon>
        <taxon>Jiangellaceae</taxon>
        <taxon>Jiangella</taxon>
    </lineage>
</organism>
<name>A0A4R4RJ52_9ACTN</name>
<keyword evidence="2" id="KW-1185">Reference proteome</keyword>
<dbReference type="OrthoDB" id="9804442at2"/>
<dbReference type="RefSeq" id="WP_131985582.1">
    <property type="nucleotide sequence ID" value="NZ_SMKL01000048.1"/>
</dbReference>
<dbReference type="Proteomes" id="UP000295621">
    <property type="component" value="Unassembled WGS sequence"/>
</dbReference>
<evidence type="ECO:0000313" key="1">
    <source>
        <dbReference type="EMBL" id="TDC48959.1"/>
    </source>
</evidence>
<gene>
    <name evidence="1" type="ORF">E1212_19750</name>
</gene>
<protein>
    <recommendedName>
        <fullName evidence="3">NUDIX hydrolase</fullName>
    </recommendedName>
</protein>
<dbReference type="EMBL" id="SMKL01000048">
    <property type="protein sequence ID" value="TDC48959.1"/>
    <property type="molecule type" value="Genomic_DNA"/>
</dbReference>
<proteinExistence type="predicted"/>